<name>A0ABQ1FPT1_9BACL</name>
<keyword evidence="2" id="KW-1185">Reference proteome</keyword>
<organism evidence="1 2">
    <name type="scientific">Paenibacillus physcomitrellae</name>
    <dbReference type="NCBI Taxonomy" id="1619311"/>
    <lineage>
        <taxon>Bacteria</taxon>
        <taxon>Bacillati</taxon>
        <taxon>Bacillota</taxon>
        <taxon>Bacilli</taxon>
        <taxon>Bacillales</taxon>
        <taxon>Paenibacillaceae</taxon>
        <taxon>Paenibacillus</taxon>
    </lineage>
</organism>
<reference evidence="2" key="1">
    <citation type="journal article" date="2019" name="Int. J. Syst. Evol. Microbiol.">
        <title>The Global Catalogue of Microorganisms (GCM) 10K type strain sequencing project: providing services to taxonomists for standard genome sequencing and annotation.</title>
        <authorList>
            <consortium name="The Broad Institute Genomics Platform"/>
            <consortium name="The Broad Institute Genome Sequencing Center for Infectious Disease"/>
            <person name="Wu L."/>
            <person name="Ma J."/>
        </authorList>
    </citation>
    <scope>NUCLEOTIDE SEQUENCE [LARGE SCALE GENOMIC DNA]</scope>
    <source>
        <strain evidence="2">CGMCC 1.15044</strain>
    </source>
</reference>
<dbReference type="Proteomes" id="UP000609323">
    <property type="component" value="Unassembled WGS sequence"/>
</dbReference>
<sequence length="61" mass="7123">MKTQLFDCTTTRNLLQFCYTCTDAHECTTEEICKECWAAQNLLEEADEAGETRELLMEYYA</sequence>
<evidence type="ECO:0000313" key="1">
    <source>
        <dbReference type="EMBL" id="GGA25488.1"/>
    </source>
</evidence>
<gene>
    <name evidence="1" type="ORF">GCM10010917_08020</name>
</gene>
<comment type="caution">
    <text evidence="1">The sequence shown here is derived from an EMBL/GenBank/DDBJ whole genome shotgun (WGS) entry which is preliminary data.</text>
</comment>
<accession>A0ABQ1FPT1</accession>
<dbReference type="EMBL" id="BMHF01000001">
    <property type="protein sequence ID" value="GGA25488.1"/>
    <property type="molecule type" value="Genomic_DNA"/>
</dbReference>
<evidence type="ECO:0000313" key="2">
    <source>
        <dbReference type="Proteomes" id="UP000609323"/>
    </source>
</evidence>
<dbReference type="RefSeq" id="WP_094093051.1">
    <property type="nucleotide sequence ID" value="NZ_BMHF01000001.1"/>
</dbReference>
<protein>
    <submittedName>
        <fullName evidence="1">Uncharacterized protein</fullName>
    </submittedName>
</protein>
<proteinExistence type="predicted"/>